<name>A0A9N9SAK5_PHACE</name>
<feature type="region of interest" description="Disordered" evidence="3">
    <location>
        <begin position="1"/>
        <end position="39"/>
    </location>
</feature>
<dbReference type="SMART" id="SM00442">
    <property type="entry name" value="FGF"/>
    <property type="match status" value="1"/>
</dbReference>
<dbReference type="Pfam" id="PF00167">
    <property type="entry name" value="FGF"/>
    <property type="match status" value="1"/>
</dbReference>
<dbReference type="EMBL" id="OU896707">
    <property type="protein sequence ID" value="CAG9812664.1"/>
    <property type="molecule type" value="Genomic_DNA"/>
</dbReference>
<sequence length="222" mass="25207">MQRDVNVSDYSSSEDSSDDYSPSDEQDNNSSDTSKKLSKRSIEWCGVDTETYDYPKLPTRKVVWPPPSSSTPSASGHPHFTNVRIGNPKLGGKMQLFCRTGYYLAIYPDGKVRGTEDENDMHTYLEVVSAGYSSHVKIRGLLTNLFIATNKRGALYGEVDPMEESTVYIESFQGSYNAYLSRKYAHLGWYIALKRNGKQKRGHKTRYGQRAVKFLPKRSKFE</sequence>
<dbReference type="Proteomes" id="UP001153737">
    <property type="component" value="Chromosome 1"/>
</dbReference>
<dbReference type="CDD" id="cd00058">
    <property type="entry name" value="beta-trefoil_FGF"/>
    <property type="match status" value="1"/>
</dbReference>
<gene>
    <name evidence="4" type="ORF">PHAECO_LOCUS554</name>
</gene>
<keyword evidence="5" id="KW-1185">Reference proteome</keyword>
<reference evidence="4" key="2">
    <citation type="submission" date="2022-10" db="EMBL/GenBank/DDBJ databases">
        <authorList>
            <consortium name="ENA_rothamsted_submissions"/>
            <consortium name="culmorum"/>
            <person name="King R."/>
        </authorList>
    </citation>
    <scope>NUCLEOTIDE SEQUENCE</scope>
</reference>
<dbReference type="SUPFAM" id="SSF50353">
    <property type="entry name" value="Cytokine"/>
    <property type="match status" value="1"/>
</dbReference>
<protein>
    <recommendedName>
        <fullName evidence="2">Fibroblast growth factor</fullName>
        <shortName evidence="2">FGF</shortName>
    </recommendedName>
</protein>
<evidence type="ECO:0000256" key="3">
    <source>
        <dbReference type="SAM" id="MobiDB-lite"/>
    </source>
</evidence>
<reference evidence="4" key="1">
    <citation type="submission" date="2022-01" db="EMBL/GenBank/DDBJ databases">
        <authorList>
            <person name="King R."/>
        </authorList>
    </citation>
    <scope>NUCLEOTIDE SEQUENCE</scope>
</reference>
<dbReference type="InterPro" id="IPR002209">
    <property type="entry name" value="Fibroblast_GF_fam"/>
</dbReference>
<dbReference type="AlphaFoldDB" id="A0A9N9SAK5"/>
<evidence type="ECO:0000313" key="4">
    <source>
        <dbReference type="EMBL" id="CAG9812664.1"/>
    </source>
</evidence>
<evidence type="ECO:0000256" key="1">
    <source>
        <dbReference type="ARBA" id="ARBA00007936"/>
    </source>
</evidence>
<dbReference type="InterPro" id="IPR056378">
    <property type="entry name" value="Let-756-like_FGF"/>
</dbReference>
<dbReference type="GO" id="GO:0008083">
    <property type="term" value="F:growth factor activity"/>
    <property type="evidence" value="ECO:0007669"/>
    <property type="project" value="InterPro"/>
</dbReference>
<proteinExistence type="inferred from homology"/>
<organism evidence="4 5">
    <name type="scientific">Phaedon cochleariae</name>
    <name type="common">Mustard beetle</name>
    <dbReference type="NCBI Taxonomy" id="80249"/>
    <lineage>
        <taxon>Eukaryota</taxon>
        <taxon>Metazoa</taxon>
        <taxon>Ecdysozoa</taxon>
        <taxon>Arthropoda</taxon>
        <taxon>Hexapoda</taxon>
        <taxon>Insecta</taxon>
        <taxon>Pterygota</taxon>
        <taxon>Neoptera</taxon>
        <taxon>Endopterygota</taxon>
        <taxon>Coleoptera</taxon>
        <taxon>Polyphaga</taxon>
        <taxon>Cucujiformia</taxon>
        <taxon>Chrysomeloidea</taxon>
        <taxon>Chrysomelidae</taxon>
        <taxon>Chrysomelinae</taxon>
        <taxon>Chrysomelini</taxon>
        <taxon>Phaedon</taxon>
    </lineage>
</organism>
<accession>A0A9N9SAK5</accession>
<comment type="similarity">
    <text evidence="1 2">Belongs to the heparin-binding growth factors family.</text>
</comment>
<dbReference type="InterPro" id="IPR008996">
    <property type="entry name" value="IL1/FGF"/>
</dbReference>
<dbReference type="OrthoDB" id="5987799at2759"/>
<dbReference type="PANTHER" id="PTHR11486">
    <property type="entry name" value="FIBROBLAST GROWTH FACTOR"/>
    <property type="match status" value="1"/>
</dbReference>
<dbReference type="PRINTS" id="PR00263">
    <property type="entry name" value="HBGFFGF"/>
</dbReference>
<feature type="compositionally biased region" description="Acidic residues" evidence="3">
    <location>
        <begin position="15"/>
        <end position="27"/>
    </location>
</feature>
<evidence type="ECO:0000313" key="5">
    <source>
        <dbReference type="Proteomes" id="UP001153737"/>
    </source>
</evidence>
<dbReference type="Gene3D" id="2.80.10.50">
    <property type="match status" value="1"/>
</dbReference>
<evidence type="ECO:0000256" key="2">
    <source>
        <dbReference type="RuleBase" id="RU049442"/>
    </source>
</evidence>